<evidence type="ECO:0000256" key="2">
    <source>
        <dbReference type="ARBA" id="ARBA00010136"/>
    </source>
</evidence>
<keyword evidence="5 10" id="KW-0479">Metal-binding</keyword>
<name>A0ABM1J1L9_POLDO</name>
<gene>
    <name evidence="15" type="primary">LOC107071679</name>
</gene>
<dbReference type="Proteomes" id="UP000694924">
    <property type="component" value="Unplaced"/>
</dbReference>
<dbReference type="InterPro" id="IPR001930">
    <property type="entry name" value="Peptidase_M1"/>
</dbReference>
<keyword evidence="9" id="KW-0449">Lipoprotein</keyword>
<dbReference type="PANTHER" id="PTHR11533">
    <property type="entry name" value="PROTEASE M1 ZINC METALLOPROTEASE"/>
    <property type="match status" value="1"/>
</dbReference>
<dbReference type="InterPro" id="IPR024571">
    <property type="entry name" value="ERAP1-like_C_dom"/>
</dbReference>
<dbReference type="Gene3D" id="1.10.390.10">
    <property type="entry name" value="Neutral Protease Domain 2"/>
    <property type="match status" value="1"/>
</dbReference>
<feature type="domain" description="Peptidase M1 membrane alanine aminopeptidase" evidence="11">
    <location>
        <begin position="331"/>
        <end position="548"/>
    </location>
</feature>
<feature type="domain" description="ERAP1-like C-terminal" evidence="12">
    <location>
        <begin position="634"/>
        <end position="890"/>
    </location>
</feature>
<evidence type="ECO:0000259" key="11">
    <source>
        <dbReference type="Pfam" id="PF01433"/>
    </source>
</evidence>
<dbReference type="InterPro" id="IPR050344">
    <property type="entry name" value="Peptidase_M1_aminopeptidases"/>
</dbReference>
<evidence type="ECO:0000256" key="5">
    <source>
        <dbReference type="ARBA" id="ARBA00022723"/>
    </source>
</evidence>
<dbReference type="InterPro" id="IPR027268">
    <property type="entry name" value="Peptidase_M4/M1_CTD_sf"/>
</dbReference>
<keyword evidence="10" id="KW-0812">Transmembrane</keyword>
<reference evidence="15" key="1">
    <citation type="submission" date="2025-08" db="UniProtKB">
        <authorList>
            <consortium name="RefSeq"/>
        </authorList>
    </citation>
    <scope>IDENTIFICATION</scope>
    <source>
        <tissue evidence="15">Whole body</tissue>
    </source>
</reference>
<keyword evidence="10" id="KW-0472">Membrane</keyword>
<comment type="subcellular location">
    <subcellularLocation>
        <location evidence="1">Cell membrane</location>
        <topology evidence="1">Lipid-anchor</topology>
        <topology evidence="1">GPI-anchor</topology>
    </subcellularLocation>
</comment>
<accession>A0ABM1J1L9</accession>
<dbReference type="InterPro" id="IPR034016">
    <property type="entry name" value="M1_APN-typ"/>
</dbReference>
<dbReference type="InterPro" id="IPR014782">
    <property type="entry name" value="Peptidase_M1_dom"/>
</dbReference>
<evidence type="ECO:0000259" key="13">
    <source>
        <dbReference type="Pfam" id="PF17900"/>
    </source>
</evidence>
<dbReference type="Pfam" id="PF01433">
    <property type="entry name" value="Peptidase_M1"/>
    <property type="match status" value="1"/>
</dbReference>
<dbReference type="EC" id="3.4.11.-" evidence="10"/>
<evidence type="ECO:0000256" key="9">
    <source>
        <dbReference type="ARBA" id="ARBA00023288"/>
    </source>
</evidence>
<keyword evidence="10" id="KW-0031">Aminopeptidase</keyword>
<dbReference type="Gene3D" id="1.25.50.20">
    <property type="match status" value="1"/>
</dbReference>
<dbReference type="PRINTS" id="PR00756">
    <property type="entry name" value="ALADIPTASE"/>
</dbReference>
<dbReference type="SUPFAM" id="SSF55486">
    <property type="entry name" value="Metalloproteases ('zincins'), catalytic domain"/>
    <property type="match status" value="1"/>
</dbReference>
<evidence type="ECO:0000256" key="6">
    <source>
        <dbReference type="ARBA" id="ARBA00022801"/>
    </source>
</evidence>
<sequence>MANHTARSDIVEVTFQAYARQQSTNEEPTRRRCCHLKIRFVIMAIISIVVASFIIYWFVNSILVSRNENRKHDPNRHSSSVTRKQSYLERLPNQLIPLEYTLQIIPLLTENNFKIIGDVEIQLYCKQSTKHIRLHSHKLNIQNVSTSYVSMKNKTYIIDNYVSITDDDFLDIFLLQLLMKDHIYILQIKYIANLIEEPIGLFRTKYNDEINNVTRWIAVSNFSPDFARRAFPCFDEPSIKAPFRISIGRRVDMRTHSNSIRIATEKIKKIPNHVWDHYKKTPPMSTYLIAIMVTDFESYQINVTDRPFYNVLARKYVQNDTKYIGNLIPSIVRLMQNLTGFHYDLDKLDMIAVPSLAYSAMENWGLITFRESNMLINNNKKQHKDNKKLFAIIASHEVAHQWFGNLVTPKWWSEVWLKEGFSSFFGIMALTMIESSWSVEEMMALEYRKMFEKEEKENAHPLYINLNITRNKLSDIFDTTPYVKGNCLVNMIFHIIGETIFFKSIKKYIRTYYYRAADQNDLWDIFQDEIELSKLFTKLSIKTIMKSWTNHAGFPVLHVIRNNHTGFVELMQERFYRMNLNVDDKSEELWWIPLTWTIESDQRFDGTLPKAWMHERRMVINDTGLSEAIFNNQWILFNINQTGLYRVNYDEENWKLLNNRFDHLPDRTKLQVLSDAFAMFNKGLLDQALLWKFIFKLNVDTEKNVWLLVKDALKYIEYRLWDSHVFRFVTCKLIDEVYQSKVGNLFESDMETWSKFKIELTKWACWIGHKSCLKYLNDFVEQLLQNDTIVKEQDLSSEFLVWVYCTYVKFSTTEQWFKLLDKYHEPKENDKFSLAYALGCTPNSTLIKWYLSSFSTKDINITLMAISRNPNAFDLNMNYIERLGNFDKMNSNIKDYLFYDFSITMDQEENVKWLTRFKGSSGNKYDTLIETIINDVKFNVAWNRRHKNVMNDLLMNISDGMKESKDCTRN</sequence>
<evidence type="ECO:0000256" key="7">
    <source>
        <dbReference type="ARBA" id="ARBA00022833"/>
    </source>
</evidence>
<dbReference type="CDD" id="cd09601">
    <property type="entry name" value="M1_APN-Q_like"/>
    <property type="match status" value="1"/>
</dbReference>
<keyword evidence="3" id="KW-0336">GPI-anchor</keyword>
<evidence type="ECO:0000256" key="1">
    <source>
        <dbReference type="ARBA" id="ARBA00004609"/>
    </source>
</evidence>
<dbReference type="InterPro" id="IPR045357">
    <property type="entry name" value="Aminopeptidase_N-like_N"/>
</dbReference>
<dbReference type="Pfam" id="PF17900">
    <property type="entry name" value="Peptidase_M1_N"/>
    <property type="match status" value="1"/>
</dbReference>
<feature type="domain" description="Aminopeptidase N-like N-terminal" evidence="13">
    <location>
        <begin position="97"/>
        <end position="288"/>
    </location>
</feature>
<evidence type="ECO:0000256" key="8">
    <source>
        <dbReference type="ARBA" id="ARBA00023049"/>
    </source>
</evidence>
<evidence type="ECO:0000313" key="14">
    <source>
        <dbReference type="Proteomes" id="UP000694924"/>
    </source>
</evidence>
<evidence type="ECO:0000256" key="3">
    <source>
        <dbReference type="ARBA" id="ARBA00022622"/>
    </source>
</evidence>
<dbReference type="RefSeq" id="XP_015186356.1">
    <property type="nucleotide sequence ID" value="XM_015330870.1"/>
</dbReference>
<comment type="cofactor">
    <cofactor evidence="10">
        <name>Zn(2+)</name>
        <dbReference type="ChEBI" id="CHEBI:29105"/>
    </cofactor>
    <text evidence="10">Binds 1 zinc ion per subunit.</text>
</comment>
<keyword evidence="7 10" id="KW-0862">Zinc</keyword>
<evidence type="ECO:0000259" key="12">
    <source>
        <dbReference type="Pfam" id="PF11838"/>
    </source>
</evidence>
<evidence type="ECO:0000256" key="10">
    <source>
        <dbReference type="RuleBase" id="RU364040"/>
    </source>
</evidence>
<evidence type="ECO:0000256" key="4">
    <source>
        <dbReference type="ARBA" id="ARBA00022670"/>
    </source>
</evidence>
<dbReference type="Gene3D" id="2.60.40.1910">
    <property type="match status" value="1"/>
</dbReference>
<keyword evidence="14" id="KW-1185">Reference proteome</keyword>
<dbReference type="InterPro" id="IPR042097">
    <property type="entry name" value="Aminopeptidase_N-like_N_sf"/>
</dbReference>
<proteinExistence type="inferred from homology"/>
<keyword evidence="6 10" id="KW-0378">Hydrolase</keyword>
<keyword evidence="8 10" id="KW-0482">Metalloprotease</keyword>
<organism evidence="14 15">
    <name type="scientific">Polistes dominula</name>
    <name type="common">European paper wasp</name>
    <name type="synonym">Vespa dominula</name>
    <dbReference type="NCBI Taxonomy" id="743375"/>
    <lineage>
        <taxon>Eukaryota</taxon>
        <taxon>Metazoa</taxon>
        <taxon>Ecdysozoa</taxon>
        <taxon>Arthropoda</taxon>
        <taxon>Hexapoda</taxon>
        <taxon>Insecta</taxon>
        <taxon>Pterygota</taxon>
        <taxon>Neoptera</taxon>
        <taxon>Endopterygota</taxon>
        <taxon>Hymenoptera</taxon>
        <taxon>Apocrita</taxon>
        <taxon>Aculeata</taxon>
        <taxon>Vespoidea</taxon>
        <taxon>Vespidae</taxon>
        <taxon>Polistinae</taxon>
        <taxon>Polistini</taxon>
        <taxon>Polistes</taxon>
    </lineage>
</organism>
<comment type="similarity">
    <text evidence="2 10">Belongs to the peptidase M1 family.</text>
</comment>
<keyword evidence="4 10" id="KW-0645">Protease</keyword>
<feature type="transmembrane region" description="Helical" evidence="10">
    <location>
        <begin position="40"/>
        <end position="59"/>
    </location>
</feature>
<evidence type="ECO:0000313" key="15">
    <source>
        <dbReference type="RefSeq" id="XP_015186356.1"/>
    </source>
</evidence>
<dbReference type="GeneID" id="107071679"/>
<dbReference type="SUPFAM" id="SSF63737">
    <property type="entry name" value="Leukotriene A4 hydrolase N-terminal domain"/>
    <property type="match status" value="1"/>
</dbReference>
<keyword evidence="3" id="KW-0325">Glycoprotein</keyword>
<keyword evidence="10" id="KW-1133">Transmembrane helix</keyword>
<protein>
    <recommendedName>
        <fullName evidence="10">Aminopeptidase</fullName>
        <ecNumber evidence="10">3.4.11.-</ecNumber>
    </recommendedName>
</protein>
<dbReference type="Gene3D" id="2.60.40.1730">
    <property type="entry name" value="tricorn interacting facor f3 domain"/>
    <property type="match status" value="1"/>
</dbReference>
<dbReference type="PANTHER" id="PTHR11533:SF294">
    <property type="entry name" value="THYROTROPIN-RELEASING HORMONE-DEGRADING ECTOENZYME"/>
    <property type="match status" value="1"/>
</dbReference>
<dbReference type="Pfam" id="PF11838">
    <property type="entry name" value="ERAP1_C"/>
    <property type="match status" value="1"/>
</dbReference>